<protein>
    <recommendedName>
        <fullName evidence="4">RING-type E3 ubiquitin transferase</fullName>
        <ecNumber evidence="4">2.3.2.27</ecNumber>
    </recommendedName>
</protein>
<dbReference type="PANTHER" id="PTHR46913">
    <property type="entry name" value="RING-H2 FINGER PROTEIN ATL16"/>
    <property type="match status" value="1"/>
</dbReference>
<name>A0A9Q0H1M1_9MAGN</name>
<evidence type="ECO:0000256" key="13">
    <source>
        <dbReference type="ARBA" id="ARBA00024209"/>
    </source>
</evidence>
<dbReference type="PANTHER" id="PTHR46913:SF1">
    <property type="entry name" value="RING-H2 FINGER PROTEIN ATL16"/>
    <property type="match status" value="1"/>
</dbReference>
<keyword evidence="9" id="KW-0833">Ubl conjugation pathway</keyword>
<keyword evidence="6 16" id="KW-0812">Transmembrane</keyword>
<dbReference type="SUPFAM" id="SSF57850">
    <property type="entry name" value="RING/U-box"/>
    <property type="match status" value="1"/>
</dbReference>
<evidence type="ECO:0000256" key="3">
    <source>
        <dbReference type="ARBA" id="ARBA00004906"/>
    </source>
</evidence>
<sequence length="334" mass="36410">MNHIKENGSSSSFVRAVSGYTPNSGDLVSYGSTSIGDQGDHGYTPSSGYALSGKIMLSAVIILFTVVILFICLHIYARWYILRARRRHRERRIRRRGHIVFSFDSAAASANTVFAPSRGLDESVLKSLPTFVYSSATDGGGDEVLECAVCLSEFEEDEKGRLLPQCNHSFHIDCIDMWFHSHSTCPLCRTPVNMKIPAPEVAIKVDEPESGSSSGLCPSCCFDVGCSSSSSSQTSSSSDTRRKESEAVNVSIEVPRRFENLRGFQEEEEPGLGSSGGQGLKSPGGQQGLKSPGGRILSLKRILSREWTSMSNRAATEIDLESGEEQRVQAQPNR</sequence>
<dbReference type="GO" id="GO:0016567">
    <property type="term" value="P:protein ubiquitination"/>
    <property type="evidence" value="ECO:0007669"/>
    <property type="project" value="InterPro"/>
</dbReference>
<organism evidence="18 19">
    <name type="scientific">Protea cynaroides</name>
    <dbReference type="NCBI Taxonomy" id="273540"/>
    <lineage>
        <taxon>Eukaryota</taxon>
        <taxon>Viridiplantae</taxon>
        <taxon>Streptophyta</taxon>
        <taxon>Embryophyta</taxon>
        <taxon>Tracheophyta</taxon>
        <taxon>Spermatophyta</taxon>
        <taxon>Magnoliopsida</taxon>
        <taxon>Proteales</taxon>
        <taxon>Proteaceae</taxon>
        <taxon>Protea</taxon>
    </lineage>
</organism>
<comment type="subcellular location">
    <subcellularLocation>
        <location evidence="2">Membrane</location>
        <topology evidence="2">Single-pass membrane protein</topology>
    </subcellularLocation>
</comment>
<dbReference type="AlphaFoldDB" id="A0A9Q0H1M1"/>
<evidence type="ECO:0000256" key="15">
    <source>
        <dbReference type="SAM" id="MobiDB-lite"/>
    </source>
</evidence>
<keyword evidence="7" id="KW-0479">Metal-binding</keyword>
<evidence type="ECO:0000256" key="7">
    <source>
        <dbReference type="ARBA" id="ARBA00022723"/>
    </source>
</evidence>
<dbReference type="EC" id="2.3.2.27" evidence="4"/>
<evidence type="ECO:0000256" key="1">
    <source>
        <dbReference type="ARBA" id="ARBA00000900"/>
    </source>
</evidence>
<comment type="similarity">
    <text evidence="13">Belongs to the RING-type zinc finger family. ATL subfamily.</text>
</comment>
<dbReference type="Pfam" id="PF13639">
    <property type="entry name" value="zf-RING_2"/>
    <property type="match status" value="1"/>
</dbReference>
<dbReference type="InterPro" id="IPR013083">
    <property type="entry name" value="Znf_RING/FYVE/PHD"/>
</dbReference>
<gene>
    <name evidence="18" type="ORF">NE237_013779</name>
</gene>
<reference evidence="18" key="1">
    <citation type="journal article" date="2023" name="Plant J.">
        <title>The genome of the king protea, Protea cynaroides.</title>
        <authorList>
            <person name="Chang J."/>
            <person name="Duong T.A."/>
            <person name="Schoeman C."/>
            <person name="Ma X."/>
            <person name="Roodt D."/>
            <person name="Barker N."/>
            <person name="Li Z."/>
            <person name="Van de Peer Y."/>
            <person name="Mizrachi E."/>
        </authorList>
    </citation>
    <scope>NUCLEOTIDE SEQUENCE</scope>
    <source>
        <tissue evidence="18">Young leaves</tissue>
    </source>
</reference>
<evidence type="ECO:0000256" key="4">
    <source>
        <dbReference type="ARBA" id="ARBA00012483"/>
    </source>
</evidence>
<comment type="catalytic activity">
    <reaction evidence="1">
        <text>S-ubiquitinyl-[E2 ubiquitin-conjugating enzyme]-L-cysteine + [acceptor protein]-L-lysine = [E2 ubiquitin-conjugating enzyme]-L-cysteine + N(6)-ubiquitinyl-[acceptor protein]-L-lysine.</text>
        <dbReference type="EC" id="2.3.2.27"/>
    </reaction>
</comment>
<dbReference type="InterPro" id="IPR001841">
    <property type="entry name" value="Znf_RING"/>
</dbReference>
<keyword evidence="19" id="KW-1185">Reference proteome</keyword>
<evidence type="ECO:0000256" key="8">
    <source>
        <dbReference type="ARBA" id="ARBA00022771"/>
    </source>
</evidence>
<dbReference type="FunFam" id="3.30.40.10:FF:000475">
    <property type="entry name" value="RING-H2 finger protein ATL3"/>
    <property type="match status" value="1"/>
</dbReference>
<feature type="compositionally biased region" description="Low complexity" evidence="15">
    <location>
        <begin position="280"/>
        <end position="290"/>
    </location>
</feature>
<dbReference type="PROSITE" id="PS50089">
    <property type="entry name" value="ZF_RING_2"/>
    <property type="match status" value="1"/>
</dbReference>
<evidence type="ECO:0000313" key="19">
    <source>
        <dbReference type="Proteomes" id="UP001141806"/>
    </source>
</evidence>
<comment type="pathway">
    <text evidence="3">Protein modification; protein ubiquitination.</text>
</comment>
<evidence type="ECO:0000256" key="14">
    <source>
        <dbReference type="PROSITE-ProRule" id="PRU00175"/>
    </source>
</evidence>
<evidence type="ECO:0000256" key="12">
    <source>
        <dbReference type="ARBA" id="ARBA00023136"/>
    </source>
</evidence>
<keyword evidence="10" id="KW-0862">Zinc</keyword>
<dbReference type="Proteomes" id="UP001141806">
    <property type="component" value="Unassembled WGS sequence"/>
</dbReference>
<keyword evidence="12 16" id="KW-0472">Membrane</keyword>
<dbReference type="SMART" id="SM00184">
    <property type="entry name" value="RING"/>
    <property type="match status" value="1"/>
</dbReference>
<evidence type="ECO:0000256" key="6">
    <source>
        <dbReference type="ARBA" id="ARBA00022692"/>
    </source>
</evidence>
<dbReference type="InterPro" id="IPR044600">
    <property type="entry name" value="ATL1/ATL16-like"/>
</dbReference>
<evidence type="ECO:0000256" key="5">
    <source>
        <dbReference type="ARBA" id="ARBA00022679"/>
    </source>
</evidence>
<proteinExistence type="inferred from homology"/>
<evidence type="ECO:0000313" key="18">
    <source>
        <dbReference type="EMBL" id="KAJ4956996.1"/>
    </source>
</evidence>
<dbReference type="GO" id="GO:0061630">
    <property type="term" value="F:ubiquitin protein ligase activity"/>
    <property type="evidence" value="ECO:0007669"/>
    <property type="project" value="UniProtKB-EC"/>
</dbReference>
<dbReference type="GO" id="GO:0016020">
    <property type="term" value="C:membrane"/>
    <property type="evidence" value="ECO:0007669"/>
    <property type="project" value="UniProtKB-SubCell"/>
</dbReference>
<feature type="region of interest" description="Disordered" evidence="15">
    <location>
        <begin position="266"/>
        <end position="295"/>
    </location>
</feature>
<keyword evidence="11 16" id="KW-1133">Transmembrane helix</keyword>
<evidence type="ECO:0000256" key="2">
    <source>
        <dbReference type="ARBA" id="ARBA00004167"/>
    </source>
</evidence>
<comment type="caution">
    <text evidence="18">The sequence shown here is derived from an EMBL/GenBank/DDBJ whole genome shotgun (WGS) entry which is preliminary data.</text>
</comment>
<dbReference type="EMBL" id="JAMYWD010000011">
    <property type="protein sequence ID" value="KAJ4956996.1"/>
    <property type="molecule type" value="Genomic_DNA"/>
</dbReference>
<evidence type="ECO:0000256" key="11">
    <source>
        <dbReference type="ARBA" id="ARBA00022989"/>
    </source>
</evidence>
<keyword evidence="8 14" id="KW-0863">Zinc-finger</keyword>
<keyword evidence="5" id="KW-0808">Transferase</keyword>
<evidence type="ECO:0000256" key="9">
    <source>
        <dbReference type="ARBA" id="ARBA00022786"/>
    </source>
</evidence>
<feature type="region of interest" description="Disordered" evidence="15">
    <location>
        <begin position="314"/>
        <end position="334"/>
    </location>
</feature>
<accession>A0A9Q0H1M1</accession>
<dbReference type="CDD" id="cd16461">
    <property type="entry name" value="RING-H2_EL5-like"/>
    <property type="match status" value="1"/>
</dbReference>
<evidence type="ECO:0000259" key="17">
    <source>
        <dbReference type="PROSITE" id="PS50089"/>
    </source>
</evidence>
<dbReference type="Gene3D" id="3.30.40.10">
    <property type="entry name" value="Zinc/RING finger domain, C3HC4 (zinc finger)"/>
    <property type="match status" value="1"/>
</dbReference>
<evidence type="ECO:0000256" key="10">
    <source>
        <dbReference type="ARBA" id="ARBA00022833"/>
    </source>
</evidence>
<dbReference type="OrthoDB" id="8062037at2759"/>
<feature type="domain" description="RING-type" evidence="17">
    <location>
        <begin position="147"/>
        <end position="189"/>
    </location>
</feature>
<dbReference type="GO" id="GO:0008270">
    <property type="term" value="F:zinc ion binding"/>
    <property type="evidence" value="ECO:0007669"/>
    <property type="project" value="UniProtKB-KW"/>
</dbReference>
<feature type="transmembrane region" description="Helical" evidence="16">
    <location>
        <begin position="55"/>
        <end position="77"/>
    </location>
</feature>
<evidence type="ECO:0000256" key="16">
    <source>
        <dbReference type="SAM" id="Phobius"/>
    </source>
</evidence>